<keyword evidence="2" id="KW-1185">Reference proteome</keyword>
<proteinExistence type="predicted"/>
<evidence type="ECO:0000313" key="2">
    <source>
        <dbReference type="Proteomes" id="UP000308886"/>
    </source>
</evidence>
<name>A0AC61QN92_9BACT</name>
<dbReference type="EMBL" id="SRZC01000020">
    <property type="protein sequence ID" value="TGX81005.1"/>
    <property type="molecule type" value="Genomic_DNA"/>
</dbReference>
<protein>
    <submittedName>
        <fullName evidence="1">Glycoside hydrolase family 28 protein</fullName>
    </submittedName>
</protein>
<sequence length="474" mass="52836">MENNMLRFILFTVLSLCGIGNLAAEGVTYKTIKVDAPFEMPAIKECVFPDKEFKITSYGAKAKDGFINTKAINKAIRACSKAGGGKVIVPAGEWLTGPVHLMSNVNLVLAEGSVLKFIDRPEAYLPAVMTSWEGMECYNYSPLVYAYDCENVAITGKGTLAPIMGEWRKWFSRPQPHLDALKELYTKASTDVPVEERQMAQGEKHLRPHLIHLNRCKNVLLDGFKIRQSPFWTVHIYLCEGGIARNLDVNAHGHNNDGIDLEMTRNFLVENCVFDQGDDAVVIKAGRNRDAWRLATPSENIVIRNCTVNAGHTLLGIGSEISGGIRNVYMHDCVASGLLHRLFFIKTNHRRGAFVENIYMDNIKAKGAINVLEIDTEVLYQWRKLVPTYEERITEIKGIHVSNVECGNAKRVYEIKGDLRKPVQNVSIDNVRVGCVANPQNICANVNNLTVGTVVCDSVDPKTLPQLDKYVSNK</sequence>
<dbReference type="Proteomes" id="UP000308886">
    <property type="component" value="Unassembled WGS sequence"/>
</dbReference>
<reference evidence="1" key="1">
    <citation type="submission" date="2019-04" db="EMBL/GenBank/DDBJ databases">
        <title>Microbes associate with the intestines of laboratory mice.</title>
        <authorList>
            <person name="Navarre W."/>
            <person name="Wong E."/>
            <person name="Huang K."/>
            <person name="Tropini C."/>
            <person name="Ng K."/>
            <person name="Yu B."/>
        </authorList>
    </citation>
    <scope>NUCLEOTIDE SEQUENCE</scope>
    <source>
        <strain evidence="1">NM73_A23</strain>
    </source>
</reference>
<gene>
    <name evidence="1" type="ORF">E5358_11560</name>
</gene>
<comment type="caution">
    <text evidence="1">The sequence shown here is derived from an EMBL/GenBank/DDBJ whole genome shotgun (WGS) entry which is preliminary data.</text>
</comment>
<keyword evidence="1" id="KW-0378">Hydrolase</keyword>
<accession>A0AC61QN92</accession>
<evidence type="ECO:0000313" key="1">
    <source>
        <dbReference type="EMBL" id="TGX81005.1"/>
    </source>
</evidence>
<organism evidence="1 2">
    <name type="scientific">Palleniella muris</name>
    <dbReference type="NCBI Taxonomy" id="3038145"/>
    <lineage>
        <taxon>Bacteria</taxon>
        <taxon>Pseudomonadati</taxon>
        <taxon>Bacteroidota</taxon>
        <taxon>Bacteroidia</taxon>
        <taxon>Bacteroidales</taxon>
        <taxon>Prevotellaceae</taxon>
        <taxon>Palleniella</taxon>
    </lineage>
</organism>